<accession>G5JSP2</accession>
<protein>
    <recommendedName>
        <fullName evidence="4">Lipoprotein</fullName>
    </recommendedName>
</protein>
<evidence type="ECO:0008006" key="4">
    <source>
        <dbReference type="Google" id="ProtNLM"/>
    </source>
</evidence>
<keyword evidence="1" id="KW-0472">Membrane</keyword>
<gene>
    <name evidence="2" type="ORF">STRCR_0940</name>
</gene>
<feature type="transmembrane region" description="Helical" evidence="1">
    <location>
        <begin position="6"/>
        <end position="24"/>
    </location>
</feature>
<dbReference type="Pfam" id="PF11877">
    <property type="entry name" value="DUF3397"/>
    <property type="match status" value="1"/>
</dbReference>
<keyword evidence="1" id="KW-0812">Transmembrane</keyword>
<dbReference type="RefSeq" id="WP_004229246.1">
    <property type="nucleotide sequence ID" value="NZ_AEUV02000002.1"/>
</dbReference>
<feature type="transmembrane region" description="Helical" evidence="1">
    <location>
        <begin position="97"/>
        <end position="118"/>
    </location>
</feature>
<dbReference type="OrthoDB" id="2237252at2"/>
<dbReference type="AlphaFoldDB" id="G5JSP2"/>
<organism evidence="2 3">
    <name type="scientific">Streptococcus criceti HS-6</name>
    <dbReference type="NCBI Taxonomy" id="873449"/>
    <lineage>
        <taxon>Bacteria</taxon>
        <taxon>Bacillati</taxon>
        <taxon>Bacillota</taxon>
        <taxon>Bacilli</taxon>
        <taxon>Lactobacillales</taxon>
        <taxon>Streptococcaceae</taxon>
        <taxon>Streptococcus</taxon>
    </lineage>
</organism>
<evidence type="ECO:0000313" key="2">
    <source>
        <dbReference type="EMBL" id="EHI75142.1"/>
    </source>
</evidence>
<comment type="caution">
    <text evidence="2">The sequence shown here is derived from an EMBL/GenBank/DDBJ whole genome shotgun (WGS) entry which is preliminary data.</text>
</comment>
<sequence>MIYILAILYFFLVPFLAQSLVRYFDLKRFSIKFPDLSLPFLAWAIIHYSSTYFTHSLFPQYLLMMCLLAIATCLFIIRSNRNSRRKIFSYRRFFKLFWRMGYLLTAVFYIVTVILIALR</sequence>
<keyword evidence="1" id="KW-1133">Transmembrane helix</keyword>
<evidence type="ECO:0000313" key="3">
    <source>
        <dbReference type="Proteomes" id="UP000004322"/>
    </source>
</evidence>
<proteinExistence type="predicted"/>
<dbReference type="eggNOG" id="ENOG5033HF9">
    <property type="taxonomic scope" value="Bacteria"/>
</dbReference>
<dbReference type="EMBL" id="AEUV02000002">
    <property type="protein sequence ID" value="EHI75142.1"/>
    <property type="molecule type" value="Genomic_DNA"/>
</dbReference>
<feature type="transmembrane region" description="Helical" evidence="1">
    <location>
        <begin position="60"/>
        <end position="77"/>
    </location>
</feature>
<evidence type="ECO:0000256" key="1">
    <source>
        <dbReference type="SAM" id="Phobius"/>
    </source>
</evidence>
<keyword evidence="3" id="KW-1185">Reference proteome</keyword>
<dbReference type="STRING" id="873449.STRCR_0940"/>
<dbReference type="InterPro" id="IPR024515">
    <property type="entry name" value="DUF3397"/>
</dbReference>
<reference evidence="2" key="1">
    <citation type="submission" date="2011-07" db="EMBL/GenBank/DDBJ databases">
        <authorList>
            <person name="Stanhope M.J."/>
            <person name="Durkin A.S."/>
            <person name="Hostetler J."/>
            <person name="Kim M."/>
            <person name="Radune D."/>
            <person name="Singh I."/>
            <person name="Town C.D."/>
        </authorList>
    </citation>
    <scope>NUCLEOTIDE SEQUENCE [LARGE SCALE GENOMIC DNA]</scope>
    <source>
        <strain evidence="2">HS-6</strain>
    </source>
</reference>
<name>G5JSP2_STRCG</name>
<dbReference type="Proteomes" id="UP000004322">
    <property type="component" value="Unassembled WGS sequence"/>
</dbReference>